<name>A0A6C0KQ26_9ZZZZ</name>
<proteinExistence type="predicted"/>
<organism evidence="2">
    <name type="scientific">viral metagenome</name>
    <dbReference type="NCBI Taxonomy" id="1070528"/>
    <lineage>
        <taxon>unclassified sequences</taxon>
        <taxon>metagenomes</taxon>
        <taxon>organismal metagenomes</taxon>
    </lineage>
</organism>
<accession>A0A6C0KQ26</accession>
<dbReference type="EMBL" id="MN740938">
    <property type="protein sequence ID" value="QHU18810.1"/>
    <property type="molecule type" value="Genomic_DNA"/>
</dbReference>
<sequence length="431" mass="48668">MSSCYDVIIVGAGAAGLRVGIEVVKQYPGIRCCLLEKYNYVGGRIVTYRKDIPSIGPVQWENGAGRISRSHTRVLRLVRQYGLHTFPLSPTTCFVSSKTHDLQPNAFYDLVSIYILPLRQLPKDVLATHTVEQLLIQTIGIKQTKELAVQFPYYSELHVLRADLALDAFEKEMGSNKGFVVCTEGYQAITDHMVDEFVQRGGVLLTNFDVTDVRSMQDHSVQIIGRETICPKGKKTIRTIQATGVVLALPSTSLQSIKGIVLPMLRHLEMPPLLRIYAIFPRRNGKMWFEHLSKVVTDSTLRYIIPYDVKKGIIMISYTEGPDASYWMKMSPAHVQKQIYSEVQRLFPDLDIPPPLFVKMHPWTDGCTYWKPGAYDPVEESQRSLHPLPDTSPHVFVCSESFSLHQSWVESALEQADQVLALPAFQAMLQT</sequence>
<feature type="domain" description="Amine oxidase" evidence="1">
    <location>
        <begin position="29"/>
        <end position="416"/>
    </location>
</feature>
<evidence type="ECO:0000313" key="2">
    <source>
        <dbReference type="EMBL" id="QHU18810.1"/>
    </source>
</evidence>
<dbReference type="GO" id="GO:0016491">
    <property type="term" value="F:oxidoreductase activity"/>
    <property type="evidence" value="ECO:0007669"/>
    <property type="project" value="InterPro"/>
</dbReference>
<dbReference type="InterPro" id="IPR036188">
    <property type="entry name" value="FAD/NAD-bd_sf"/>
</dbReference>
<dbReference type="PANTHER" id="PTHR10742">
    <property type="entry name" value="FLAVIN MONOAMINE OXIDASE"/>
    <property type="match status" value="1"/>
</dbReference>
<dbReference type="Pfam" id="PF01593">
    <property type="entry name" value="Amino_oxidase"/>
    <property type="match status" value="1"/>
</dbReference>
<reference evidence="2" key="1">
    <citation type="journal article" date="2020" name="Nature">
        <title>Giant virus diversity and host interactions through global metagenomics.</title>
        <authorList>
            <person name="Schulz F."/>
            <person name="Roux S."/>
            <person name="Paez-Espino D."/>
            <person name="Jungbluth S."/>
            <person name="Walsh D.A."/>
            <person name="Denef V.J."/>
            <person name="McMahon K.D."/>
            <person name="Konstantinidis K.T."/>
            <person name="Eloe-Fadrosh E.A."/>
            <person name="Kyrpides N.C."/>
            <person name="Woyke T."/>
        </authorList>
    </citation>
    <scope>NUCLEOTIDE SEQUENCE</scope>
    <source>
        <strain evidence="2">GVMAG-S-3300013006-158</strain>
    </source>
</reference>
<dbReference type="PANTHER" id="PTHR10742:SF410">
    <property type="entry name" value="LYSINE-SPECIFIC HISTONE DEMETHYLASE 2"/>
    <property type="match status" value="1"/>
</dbReference>
<dbReference type="InterPro" id="IPR050281">
    <property type="entry name" value="Flavin_monoamine_oxidase"/>
</dbReference>
<dbReference type="Gene3D" id="3.50.50.60">
    <property type="entry name" value="FAD/NAD(P)-binding domain"/>
    <property type="match status" value="1"/>
</dbReference>
<evidence type="ECO:0000259" key="1">
    <source>
        <dbReference type="Pfam" id="PF01593"/>
    </source>
</evidence>
<protein>
    <recommendedName>
        <fullName evidence="1">Amine oxidase domain-containing protein</fullName>
    </recommendedName>
</protein>
<dbReference type="SUPFAM" id="SSF51905">
    <property type="entry name" value="FAD/NAD(P)-binding domain"/>
    <property type="match status" value="1"/>
</dbReference>
<dbReference type="InterPro" id="IPR002937">
    <property type="entry name" value="Amino_oxidase"/>
</dbReference>
<dbReference type="SUPFAM" id="SSF54373">
    <property type="entry name" value="FAD-linked reductases, C-terminal domain"/>
    <property type="match status" value="1"/>
</dbReference>
<dbReference type="AlphaFoldDB" id="A0A6C0KQ26"/>